<organism evidence="1 2">
    <name type="scientific">Azorhizobium oxalatiphilum</name>
    <dbReference type="NCBI Taxonomy" id="980631"/>
    <lineage>
        <taxon>Bacteria</taxon>
        <taxon>Pseudomonadati</taxon>
        <taxon>Pseudomonadota</taxon>
        <taxon>Alphaproteobacteria</taxon>
        <taxon>Hyphomicrobiales</taxon>
        <taxon>Xanthobacteraceae</taxon>
        <taxon>Azorhizobium</taxon>
    </lineage>
</organism>
<evidence type="ECO:0000313" key="1">
    <source>
        <dbReference type="EMBL" id="GGF59181.1"/>
    </source>
</evidence>
<dbReference type="AlphaFoldDB" id="A0A917BXY4"/>
<reference evidence="1" key="2">
    <citation type="submission" date="2020-09" db="EMBL/GenBank/DDBJ databases">
        <authorList>
            <person name="Sun Q."/>
            <person name="Sedlacek I."/>
        </authorList>
    </citation>
    <scope>NUCLEOTIDE SEQUENCE</scope>
    <source>
        <strain evidence="1">CCM 7897</strain>
    </source>
</reference>
<sequence>MCCTDGAPWWGRDSVYPDQPAGPAVEKAQRARRNTLAARQAPVVGMGARLSDDALLAAAAKGDSGCAETHPL</sequence>
<proteinExistence type="predicted"/>
<accession>A0A917BXY4</accession>
<reference evidence="1" key="1">
    <citation type="journal article" date="2014" name="Int. J. Syst. Evol. Microbiol.">
        <title>Complete genome sequence of Corynebacterium casei LMG S-19264T (=DSM 44701T), isolated from a smear-ripened cheese.</title>
        <authorList>
            <consortium name="US DOE Joint Genome Institute (JGI-PGF)"/>
            <person name="Walter F."/>
            <person name="Albersmeier A."/>
            <person name="Kalinowski J."/>
            <person name="Ruckert C."/>
        </authorList>
    </citation>
    <scope>NUCLEOTIDE SEQUENCE</scope>
    <source>
        <strain evidence="1">CCM 7897</strain>
    </source>
</reference>
<comment type="caution">
    <text evidence="1">The sequence shown here is derived from an EMBL/GenBank/DDBJ whole genome shotgun (WGS) entry which is preliminary data.</text>
</comment>
<evidence type="ECO:0000313" key="2">
    <source>
        <dbReference type="Proteomes" id="UP000606044"/>
    </source>
</evidence>
<gene>
    <name evidence="1" type="ORF">GCM10007301_18640</name>
</gene>
<protein>
    <submittedName>
        <fullName evidence="1">Uncharacterized protein</fullName>
    </submittedName>
</protein>
<dbReference type="EMBL" id="BMCT01000002">
    <property type="protein sequence ID" value="GGF59181.1"/>
    <property type="molecule type" value="Genomic_DNA"/>
</dbReference>
<name>A0A917BXY4_9HYPH</name>
<dbReference type="Proteomes" id="UP000606044">
    <property type="component" value="Unassembled WGS sequence"/>
</dbReference>
<keyword evidence="2" id="KW-1185">Reference proteome</keyword>